<reference evidence="4 5" key="1">
    <citation type="submission" date="2024-05" db="EMBL/GenBank/DDBJ databases">
        <title>A high-quality chromosomal-level genome assembly of Topmouth culter (Culter alburnus).</title>
        <authorList>
            <person name="Zhao H."/>
        </authorList>
    </citation>
    <scope>NUCLEOTIDE SEQUENCE [LARGE SCALE GENOMIC DNA]</scope>
    <source>
        <strain evidence="4">CATC2023</strain>
        <tissue evidence="4">Muscle</tissue>
    </source>
</reference>
<evidence type="ECO:0000259" key="3">
    <source>
        <dbReference type="PROSITE" id="PS50158"/>
    </source>
</evidence>
<dbReference type="PROSITE" id="PS50158">
    <property type="entry name" value="ZF_CCHC"/>
    <property type="match status" value="1"/>
</dbReference>
<dbReference type="GO" id="GO:0008270">
    <property type="term" value="F:zinc ion binding"/>
    <property type="evidence" value="ECO:0007669"/>
    <property type="project" value="UniProtKB-KW"/>
</dbReference>
<dbReference type="InterPro" id="IPR026523">
    <property type="entry name" value="PNMA"/>
</dbReference>
<feature type="region of interest" description="Disordered" evidence="2">
    <location>
        <begin position="562"/>
        <end position="603"/>
    </location>
</feature>
<dbReference type="InterPro" id="IPR048270">
    <property type="entry name" value="PNMA_C"/>
</dbReference>
<gene>
    <name evidence="4" type="ORF">ABG768_018848</name>
</gene>
<feature type="domain" description="CCHC-type" evidence="3">
    <location>
        <begin position="612"/>
        <end position="627"/>
    </location>
</feature>
<evidence type="ECO:0000313" key="4">
    <source>
        <dbReference type="EMBL" id="KAK9977027.1"/>
    </source>
</evidence>
<dbReference type="PANTHER" id="PTHR23095:SF53">
    <property type="entry name" value="ZINC FINGER CCHC DOMAIN-CONTAINING PROTEIN 12-LIKE"/>
    <property type="match status" value="1"/>
</dbReference>
<dbReference type="InterPro" id="IPR036875">
    <property type="entry name" value="Znf_CCHC_sf"/>
</dbReference>
<dbReference type="GO" id="GO:0003676">
    <property type="term" value="F:nucleic acid binding"/>
    <property type="evidence" value="ECO:0007669"/>
    <property type="project" value="InterPro"/>
</dbReference>
<keyword evidence="1" id="KW-0479">Metal-binding</keyword>
<evidence type="ECO:0000256" key="2">
    <source>
        <dbReference type="SAM" id="MobiDB-lite"/>
    </source>
</evidence>
<feature type="compositionally biased region" description="Polar residues" evidence="2">
    <location>
        <begin position="162"/>
        <end position="183"/>
    </location>
</feature>
<evidence type="ECO:0000313" key="5">
    <source>
        <dbReference type="Proteomes" id="UP001479290"/>
    </source>
</evidence>
<sequence length="665" mass="73523">MDIVKRENVNVSNSVIVSGLTLTETDQDLEIWLLRYGSINRNLLIDDPNSEFHRHAIIEFTYSSAMKTLMPLLPVTMVSTSNPDTTFIVRALNSIYPDVASDSATKGYLEELQTIASTSGKSIEEVLQEELKKIKAGRSLAEPLSASGERTEHPNVADSQMRDSSTTSSLDEQLSPAKSQRVITEQDAIPSPETSPFYGIGSDNSQNLSKERSRNRTSNPAATALPHPVLTMDMIDPPSVQKVVVEHIVRTSDTAALQPASFRLRSFSGKVPRPVNEPDFDTWRASVQFLLDDPSISDLSRTRRILDCLLPPAADVIKHVSPQSSPSVYLELLESVYGSVEDGDELLAKFMTMLQNPGEKPSSYLHRLQVMLSTTVRRGGIAESEQNRCLIKQFCRGCWDNGLITSLQLEKKKTNPPSFAELVVSIRTEEDRQASKEDRMRNHFGLNKQSNVPKLRTASHQMSAYSHDSVGGAAGEVDTMRAQISEIHAQVAAMQTSTYPKCQPDYSKNADVTQLKKELIELQAQVEAMKTSTSGKVPKENPAAKEIAGLKKQVAELKAQLAAPEIPQHRSGRTATSKSPSAKFQHGQNGKDENNQLRSGSVTFTRPRPGYCFRCGEDGHLAINCENDPNPSKVDEKKRQLRERQVQWDLKNQAAAAQLNGMQSL</sequence>
<accession>A0AAW2AUH7</accession>
<name>A0AAW2AUH7_CULAL</name>
<feature type="compositionally biased region" description="Polar residues" evidence="2">
    <location>
        <begin position="573"/>
        <end position="588"/>
    </location>
</feature>
<comment type="caution">
    <text evidence="4">The sequence shown here is derived from an EMBL/GenBank/DDBJ whole genome shotgun (WGS) entry which is preliminary data.</text>
</comment>
<dbReference type="EMBL" id="JAWDJR010000003">
    <property type="protein sequence ID" value="KAK9977027.1"/>
    <property type="molecule type" value="Genomic_DNA"/>
</dbReference>
<keyword evidence="1" id="KW-0863">Zinc-finger</keyword>
<dbReference type="Pfam" id="PF14893">
    <property type="entry name" value="PNMA"/>
    <property type="match status" value="1"/>
</dbReference>
<dbReference type="PANTHER" id="PTHR23095">
    <property type="entry name" value="PARANEOPLASTIC ANTIGEN"/>
    <property type="match status" value="1"/>
</dbReference>
<feature type="region of interest" description="Disordered" evidence="2">
    <location>
        <begin position="139"/>
        <end position="224"/>
    </location>
</feature>
<dbReference type="Proteomes" id="UP001479290">
    <property type="component" value="Unassembled WGS sequence"/>
</dbReference>
<protein>
    <recommendedName>
        <fullName evidence="3">CCHC-type domain-containing protein</fullName>
    </recommendedName>
</protein>
<keyword evidence="5" id="KW-1185">Reference proteome</keyword>
<dbReference type="InterPro" id="IPR001878">
    <property type="entry name" value="Znf_CCHC"/>
</dbReference>
<keyword evidence="1" id="KW-0862">Zinc</keyword>
<evidence type="ECO:0000256" key="1">
    <source>
        <dbReference type="PROSITE-ProRule" id="PRU00047"/>
    </source>
</evidence>
<dbReference type="AlphaFoldDB" id="A0AAW2AUH7"/>
<dbReference type="Gene3D" id="1.20.5.1700">
    <property type="match status" value="1"/>
</dbReference>
<dbReference type="SUPFAM" id="SSF57756">
    <property type="entry name" value="Retrovirus zinc finger-like domains"/>
    <property type="match status" value="1"/>
</dbReference>
<organism evidence="4 5">
    <name type="scientific">Culter alburnus</name>
    <name type="common">Topmouth culter</name>
    <dbReference type="NCBI Taxonomy" id="194366"/>
    <lineage>
        <taxon>Eukaryota</taxon>
        <taxon>Metazoa</taxon>
        <taxon>Chordata</taxon>
        <taxon>Craniata</taxon>
        <taxon>Vertebrata</taxon>
        <taxon>Euteleostomi</taxon>
        <taxon>Actinopterygii</taxon>
        <taxon>Neopterygii</taxon>
        <taxon>Teleostei</taxon>
        <taxon>Ostariophysi</taxon>
        <taxon>Cypriniformes</taxon>
        <taxon>Xenocyprididae</taxon>
        <taxon>Xenocypridinae</taxon>
        <taxon>Culter</taxon>
    </lineage>
</organism>
<proteinExistence type="predicted"/>